<dbReference type="EMBL" id="BART01027784">
    <property type="protein sequence ID" value="GAG97253.1"/>
    <property type="molecule type" value="Genomic_DNA"/>
</dbReference>
<feature type="non-terminal residue" evidence="1">
    <location>
        <position position="138"/>
    </location>
</feature>
<protein>
    <submittedName>
        <fullName evidence="1">Uncharacterized protein</fullName>
    </submittedName>
</protein>
<dbReference type="AlphaFoldDB" id="X1CM38"/>
<reference evidence="1" key="1">
    <citation type="journal article" date="2014" name="Front. Microbiol.">
        <title>High frequency of phylogenetically diverse reductive dehalogenase-homologous genes in deep subseafloor sedimentary metagenomes.</title>
        <authorList>
            <person name="Kawai M."/>
            <person name="Futagami T."/>
            <person name="Toyoda A."/>
            <person name="Takaki Y."/>
            <person name="Nishi S."/>
            <person name="Hori S."/>
            <person name="Arai W."/>
            <person name="Tsubouchi T."/>
            <person name="Morono Y."/>
            <person name="Uchiyama I."/>
            <person name="Ito T."/>
            <person name="Fujiyama A."/>
            <person name="Inagaki F."/>
            <person name="Takami H."/>
        </authorList>
    </citation>
    <scope>NUCLEOTIDE SEQUENCE</scope>
    <source>
        <strain evidence="1">Expedition CK06-06</strain>
    </source>
</reference>
<evidence type="ECO:0000313" key="1">
    <source>
        <dbReference type="EMBL" id="GAG97253.1"/>
    </source>
</evidence>
<sequence>MESLDLDDSVKREAFLIAEGRQEVADKIKRPEGKFGPYTPLETNWQGAIAEVFLKRMFPSLLLSQPYVVESDETTECDFLFEEEGIEVKCNRFHSIYPVFFINETRFLKKFDHTRKVVCCAINDSPSKASKFYIFGWL</sequence>
<name>X1CM38_9ZZZZ</name>
<organism evidence="1">
    <name type="scientific">marine sediment metagenome</name>
    <dbReference type="NCBI Taxonomy" id="412755"/>
    <lineage>
        <taxon>unclassified sequences</taxon>
        <taxon>metagenomes</taxon>
        <taxon>ecological metagenomes</taxon>
    </lineage>
</organism>
<proteinExistence type="predicted"/>
<accession>X1CM38</accession>
<comment type="caution">
    <text evidence="1">The sequence shown here is derived from an EMBL/GenBank/DDBJ whole genome shotgun (WGS) entry which is preliminary data.</text>
</comment>
<gene>
    <name evidence="1" type="ORF">S01H4_49164</name>
</gene>